<dbReference type="InterPro" id="IPR036188">
    <property type="entry name" value="FAD/NAD-bd_sf"/>
</dbReference>
<dbReference type="Proteomes" id="UP000189475">
    <property type="component" value="Unassembled WGS sequence"/>
</dbReference>
<evidence type="ECO:0000313" key="6">
    <source>
        <dbReference type="Proteomes" id="UP000189475"/>
    </source>
</evidence>
<evidence type="ECO:0000313" key="5">
    <source>
        <dbReference type="EMBL" id="SJL83799.1"/>
    </source>
</evidence>
<dbReference type="Gene3D" id="3.50.50.60">
    <property type="entry name" value="FAD/NAD(P)-binding domain"/>
    <property type="match status" value="1"/>
</dbReference>
<dbReference type="GO" id="GO:0008688">
    <property type="term" value="F:3-(3-hydroxyphenyl)propionate hydroxylase activity"/>
    <property type="evidence" value="ECO:0007669"/>
    <property type="project" value="UniProtKB-EC"/>
</dbReference>
<dbReference type="STRING" id="1918946.VPAL9027_01778"/>
<dbReference type="Gene3D" id="3.30.9.10">
    <property type="entry name" value="D-Amino Acid Oxidase, subunit A, domain 2"/>
    <property type="match status" value="1"/>
</dbReference>
<dbReference type="PANTHER" id="PTHR43004:SF19">
    <property type="entry name" value="BINDING MONOOXYGENASE, PUTATIVE (JCVI)-RELATED"/>
    <property type="match status" value="1"/>
</dbReference>
<organism evidence="5 6">
    <name type="scientific">Vibrio palustris</name>
    <dbReference type="NCBI Taxonomy" id="1918946"/>
    <lineage>
        <taxon>Bacteria</taxon>
        <taxon>Pseudomonadati</taxon>
        <taxon>Pseudomonadota</taxon>
        <taxon>Gammaproteobacteria</taxon>
        <taxon>Vibrionales</taxon>
        <taxon>Vibrionaceae</taxon>
        <taxon>Vibrio</taxon>
    </lineage>
</organism>
<sequence>MNTMYTDITIIGAGPVGLMCGYLAARSGLNTVIIDKSAGPLMVGRADALNARTLQLLELVDLFDDLYPLGKTCNTSSIWANGEFVSRQSSWWEALEGCYHRHFLMLGQSYIEQLLDKKLTQYDHAVRRLTSVQDITLNEQGCITTLDSGEQVQSRFVIGADGSHSFVRRHFDIPFDIIRPKITWAVIDGVLETDFPKVPEIIVFQTDTSDVAWIPREGDLDRFYIRMDTDEFTQAEVITKIRRAVTPHSLTFKDIIWYSQFTVKESIAEKFSLEDRVFLAGDAAHIHSVNGGQGLNTGLADAFNLIWKLSMQLQQAAPASLLQSYQNERQPIAASVIESSGELVRSTKYSKHGTHAQDYVSIVEKRAGNITGMGIRYSESGLDGTRIFDFELHNQGSLTRLYHLLNYNHYTLLIFSDNDIQIELPSYIQCIQVSKKDSYKYCSDQGYYHDQAILVRPDAYIESHCSINEINNFINSLWMYE</sequence>
<accession>A0A1R4B4G8</accession>
<evidence type="ECO:0000256" key="1">
    <source>
        <dbReference type="ARBA" id="ARBA00001974"/>
    </source>
</evidence>
<dbReference type="Gene3D" id="3.40.30.120">
    <property type="match status" value="1"/>
</dbReference>
<dbReference type="GO" id="GO:0071949">
    <property type="term" value="F:FAD binding"/>
    <property type="evidence" value="ECO:0007669"/>
    <property type="project" value="InterPro"/>
</dbReference>
<evidence type="ECO:0000259" key="4">
    <source>
        <dbReference type="Pfam" id="PF01494"/>
    </source>
</evidence>
<dbReference type="AlphaFoldDB" id="A0A1R4B4G8"/>
<name>A0A1R4B4G8_9VIBR</name>
<keyword evidence="3" id="KW-0274">FAD</keyword>
<evidence type="ECO:0000256" key="2">
    <source>
        <dbReference type="ARBA" id="ARBA00022630"/>
    </source>
</evidence>
<keyword evidence="2" id="KW-0285">Flavoprotein</keyword>
<feature type="domain" description="FAD-binding" evidence="4">
    <location>
        <begin position="6"/>
        <end position="339"/>
    </location>
</feature>
<keyword evidence="6" id="KW-1185">Reference proteome</keyword>
<reference evidence="5 6" key="1">
    <citation type="submission" date="2017-02" db="EMBL/GenBank/DDBJ databases">
        <authorList>
            <person name="Peterson S.W."/>
        </authorList>
    </citation>
    <scope>NUCLEOTIDE SEQUENCE [LARGE SCALE GENOMIC DNA]</scope>
    <source>
        <strain evidence="5 6">CECT 9027</strain>
    </source>
</reference>
<comment type="cofactor">
    <cofactor evidence="1">
        <name>FAD</name>
        <dbReference type="ChEBI" id="CHEBI:57692"/>
    </cofactor>
</comment>
<proteinExistence type="predicted"/>
<dbReference type="EC" id="1.14.13.127" evidence="5"/>
<dbReference type="PANTHER" id="PTHR43004">
    <property type="entry name" value="TRK SYSTEM POTASSIUM UPTAKE PROTEIN"/>
    <property type="match status" value="1"/>
</dbReference>
<dbReference type="PRINTS" id="PR00420">
    <property type="entry name" value="RNGMNOXGNASE"/>
</dbReference>
<dbReference type="InterPro" id="IPR050641">
    <property type="entry name" value="RIFMO-like"/>
</dbReference>
<gene>
    <name evidence="5" type="primary">mhpA</name>
    <name evidence="5" type="ORF">VPAL9027_01778</name>
</gene>
<protein>
    <submittedName>
        <fullName evidence="5">3-(3-hydroxy-phenyl)propionate/3-hydroxycinnamic acid hydroxylase</fullName>
        <ecNumber evidence="5">1.14.13.127</ecNumber>
    </submittedName>
</protein>
<dbReference type="NCBIfam" id="NF005531">
    <property type="entry name" value="PRK07190.1"/>
    <property type="match status" value="1"/>
</dbReference>
<evidence type="ECO:0000256" key="3">
    <source>
        <dbReference type="ARBA" id="ARBA00022827"/>
    </source>
</evidence>
<dbReference type="OrthoDB" id="8672648at2"/>
<dbReference type="SUPFAM" id="SSF51905">
    <property type="entry name" value="FAD/NAD(P)-binding domain"/>
    <property type="match status" value="1"/>
</dbReference>
<keyword evidence="5" id="KW-0560">Oxidoreductase</keyword>
<dbReference type="EMBL" id="FUFT01000005">
    <property type="protein sequence ID" value="SJL83799.1"/>
    <property type="molecule type" value="Genomic_DNA"/>
</dbReference>
<dbReference type="Pfam" id="PF01494">
    <property type="entry name" value="FAD_binding_3"/>
    <property type="match status" value="1"/>
</dbReference>
<dbReference type="InterPro" id="IPR002938">
    <property type="entry name" value="FAD-bd"/>
</dbReference>
<dbReference type="SUPFAM" id="SSF54373">
    <property type="entry name" value="FAD-linked reductases, C-terminal domain"/>
    <property type="match status" value="1"/>
</dbReference>
<dbReference type="RefSeq" id="WP_077314214.1">
    <property type="nucleotide sequence ID" value="NZ_AP024888.1"/>
</dbReference>